<evidence type="ECO:0000313" key="2">
    <source>
        <dbReference type="Proteomes" id="UP000001025"/>
    </source>
</evidence>
<accession>Q7UV50</accession>
<dbReference type="InParanoid" id="Q7UV50"/>
<protein>
    <submittedName>
        <fullName evidence="1">Uncharacterized protein</fullName>
    </submittedName>
</protein>
<dbReference type="Proteomes" id="UP000001025">
    <property type="component" value="Chromosome"/>
</dbReference>
<dbReference type="AlphaFoldDB" id="Q7UV50"/>
<reference evidence="1 2" key="1">
    <citation type="journal article" date="2003" name="Proc. Natl. Acad. Sci. U.S.A.">
        <title>Complete genome sequence of the marine planctomycete Pirellula sp. strain 1.</title>
        <authorList>
            <person name="Gloeckner F.O."/>
            <person name="Kube M."/>
            <person name="Bauer M."/>
            <person name="Teeling H."/>
            <person name="Lombardot T."/>
            <person name="Ludwig W."/>
            <person name="Gade D."/>
            <person name="Beck A."/>
            <person name="Borzym K."/>
            <person name="Heitmann K."/>
            <person name="Rabus R."/>
            <person name="Schlesner H."/>
            <person name="Amann R."/>
            <person name="Reinhardt R."/>
        </authorList>
    </citation>
    <scope>NUCLEOTIDE SEQUENCE [LARGE SCALE GENOMIC DNA]</scope>
    <source>
        <strain evidence="2">DSM 10527 / NCIMB 13988 / SH1</strain>
    </source>
</reference>
<name>Q7UV50_RHOBA</name>
<dbReference type="STRING" id="243090.RB2875"/>
<evidence type="ECO:0000313" key="1">
    <source>
        <dbReference type="EMBL" id="CAD72876.1"/>
    </source>
</evidence>
<sequence>MTLISRPLIDRPVCVIVSLGISSQDFDPPWQVSPLHRGTIHWSSMANLVTHPQSFNCGKPMETSQRAKPHTVS</sequence>
<proteinExistence type="predicted"/>
<gene>
    <name evidence="1" type="ordered locus">RB2875</name>
</gene>
<dbReference type="HOGENOM" id="CLU_2702339_0_0_0"/>
<organism evidence="1 2">
    <name type="scientific">Rhodopirellula baltica (strain DSM 10527 / NCIMB 13988 / SH1)</name>
    <dbReference type="NCBI Taxonomy" id="243090"/>
    <lineage>
        <taxon>Bacteria</taxon>
        <taxon>Pseudomonadati</taxon>
        <taxon>Planctomycetota</taxon>
        <taxon>Planctomycetia</taxon>
        <taxon>Pirellulales</taxon>
        <taxon>Pirellulaceae</taxon>
        <taxon>Rhodopirellula</taxon>
    </lineage>
</organism>
<dbReference type="KEGG" id="rba:RB2875"/>
<dbReference type="EMBL" id="BX294137">
    <property type="protein sequence ID" value="CAD72876.1"/>
    <property type="molecule type" value="Genomic_DNA"/>
</dbReference>
<keyword evidence="2" id="KW-1185">Reference proteome</keyword>
<dbReference type="EnsemblBacteria" id="CAD72876">
    <property type="protein sequence ID" value="CAD72876"/>
    <property type="gene ID" value="RB2875"/>
</dbReference>